<keyword evidence="4 25" id="KW-0812">Transmembrane</keyword>
<evidence type="ECO:0000256" key="13">
    <source>
        <dbReference type="ARBA" id="ARBA00044893"/>
    </source>
</evidence>
<feature type="transmembrane region" description="Helical" evidence="25">
    <location>
        <begin position="478"/>
        <end position="499"/>
    </location>
</feature>
<dbReference type="GO" id="GO:0005765">
    <property type="term" value="C:lysosomal membrane"/>
    <property type="evidence" value="ECO:0007669"/>
    <property type="project" value="UniProtKB-SubCell"/>
</dbReference>
<comment type="catalytic activity">
    <reaction evidence="13">
        <text>L-alpha-aminoacyl-L-lysine(out) = L-alpha-aminoacyl-L-lysine(in)</text>
        <dbReference type="Rhea" id="RHEA:79383"/>
        <dbReference type="ChEBI" id="CHEBI:229966"/>
    </reaction>
</comment>
<feature type="transmembrane region" description="Helical" evidence="25">
    <location>
        <begin position="175"/>
        <end position="197"/>
    </location>
</feature>
<comment type="function">
    <text evidence="23">Lysosomal dipeptide uniporter that selectively exports lysine, arginine or histidine-containing dipeptides with a net positive charge from the lysosome lumen into the cytosol. Could play a role in a specific type of protein O-glycosylation indirectly regulating macrophages migration and tissue invasion. Also essential for liver homeostasis.</text>
</comment>
<comment type="catalytic activity">
    <reaction evidence="19">
        <text>L-alanyl-L-lysine(out) = L-alanyl-L-lysine(in)</text>
        <dbReference type="Rhea" id="RHEA:79415"/>
        <dbReference type="ChEBI" id="CHEBI:192470"/>
    </reaction>
</comment>
<evidence type="ECO:0000313" key="28">
    <source>
        <dbReference type="Proteomes" id="UP000294530"/>
    </source>
</evidence>
<evidence type="ECO:0000256" key="14">
    <source>
        <dbReference type="ARBA" id="ARBA00044898"/>
    </source>
</evidence>
<dbReference type="KEGG" id="blac:94344510"/>
<dbReference type="PANTHER" id="PTHR23512:SF3">
    <property type="entry name" value="MAJOR FACILITATOR SUPERFAMILY DOMAIN-CONTAINING PROTEIN 1"/>
    <property type="match status" value="1"/>
</dbReference>
<evidence type="ECO:0000256" key="11">
    <source>
        <dbReference type="ARBA" id="ARBA00044884"/>
    </source>
</evidence>
<dbReference type="InterPro" id="IPR011701">
    <property type="entry name" value="MFS"/>
</dbReference>
<dbReference type="GeneID" id="94344510"/>
<evidence type="ECO:0000259" key="26">
    <source>
        <dbReference type="PROSITE" id="PS50850"/>
    </source>
</evidence>
<evidence type="ECO:0000256" key="17">
    <source>
        <dbReference type="ARBA" id="ARBA00044903"/>
    </source>
</evidence>
<evidence type="ECO:0000256" key="16">
    <source>
        <dbReference type="ARBA" id="ARBA00044900"/>
    </source>
</evidence>
<feature type="domain" description="Major facilitator superfamily (MFS) profile" evidence="26">
    <location>
        <begin position="10"/>
        <end position="504"/>
    </location>
</feature>
<dbReference type="AlphaFoldDB" id="A0A976FIF8"/>
<dbReference type="InterPro" id="IPR052187">
    <property type="entry name" value="MFSD1"/>
</dbReference>
<comment type="catalytic activity">
    <reaction evidence="17">
        <text>L-arginyl-glycine(out) = L-arginyl-glycine(in)</text>
        <dbReference type="Rhea" id="RHEA:79391"/>
        <dbReference type="ChEBI" id="CHEBI:229955"/>
    </reaction>
</comment>
<protein>
    <recommendedName>
        <fullName evidence="21">Lysosomal dipeptide transporter MFSD1</fullName>
    </recommendedName>
    <alternativeName>
        <fullName evidence="22">Major facilitator superfamily domain-containing protein 1</fullName>
    </alternativeName>
</protein>
<evidence type="ECO:0000256" key="19">
    <source>
        <dbReference type="ARBA" id="ARBA00044919"/>
    </source>
</evidence>
<keyword evidence="5 25" id="KW-1133">Transmembrane helix</keyword>
<dbReference type="OrthoDB" id="424834at2759"/>
<keyword evidence="3" id="KW-0813">Transport</keyword>
<comment type="subcellular location">
    <subcellularLocation>
        <location evidence="1">Lysosome membrane</location>
        <topology evidence="1">Multi-pass membrane protein</topology>
    </subcellularLocation>
</comment>
<comment type="catalytic activity">
    <reaction evidence="11">
        <text>L-alpha-aminoacyl-L-histidine(out) = L-alpha-aminoacyl-L-histidine(in)</text>
        <dbReference type="Rhea" id="RHEA:79375"/>
        <dbReference type="ChEBI" id="CHEBI:229967"/>
    </reaction>
</comment>
<feature type="transmembrane region" description="Helical" evidence="25">
    <location>
        <begin position="53"/>
        <end position="76"/>
    </location>
</feature>
<sequence>MAEKSKFTMRWLVLFLSCVLMIGNYYCFDNPAALKSQLQQHFSNIPKERYEYFFSLLYTLYSIPNIFLPFFGGVLVDRFGARAMLLAFSAAILMGQLVFATGCSLSNFEMMLFGRVVFGIGGESLGVAQGTLVASWFENSELALALGINLSVARLGSVINNELSPLVAQASGVSMALWVGFAMCVVSFFSMVLLIPIDKRAEMLTKRNNRKDEAMTAKSIHFSDIKHFRPAFWLLSLSCLVVYGCVIPFNNVASSLLMERDFFKEPPMPCRRCGKGLYLEEIDCKAIVSGCPRVPPYGWPLPLLSANCTIKKPFDQWNCSTSPPLIPKEKINCDDIAWKFGPLTKAYCAAEIDAAERAATPMSVPYIISATISPFLGFVADRIGLRAVLAFVAPLALTIVHIMLGLTNVSLYVPLILQGIGYSVFAAALWPSVPYVVESRHVGTAYGAITAIQNIGLTIFPLAVAAEFSKSHRYIPGVELLFVVFGVLGILVGVALNVIDYQSGSLLNRAGTNKRQVPLMRHEEALDKETLLAAEH</sequence>
<keyword evidence="7" id="KW-0458">Lysosome</keyword>
<evidence type="ECO:0000256" key="3">
    <source>
        <dbReference type="ARBA" id="ARBA00022448"/>
    </source>
</evidence>
<comment type="catalytic activity">
    <reaction evidence="16">
        <text>L-lysyl-L-lysine(out) = L-lysyl-L-lysine(in)</text>
        <dbReference type="Rhea" id="RHEA:79403"/>
        <dbReference type="ChEBI" id="CHEBI:229956"/>
    </reaction>
</comment>
<evidence type="ECO:0000256" key="7">
    <source>
        <dbReference type="ARBA" id="ARBA00023228"/>
    </source>
</evidence>
<evidence type="ECO:0000256" key="18">
    <source>
        <dbReference type="ARBA" id="ARBA00044912"/>
    </source>
</evidence>
<accession>A0A976FIF8</accession>
<dbReference type="GO" id="GO:0022857">
    <property type="term" value="F:transmembrane transporter activity"/>
    <property type="evidence" value="ECO:0007669"/>
    <property type="project" value="InterPro"/>
</dbReference>
<dbReference type="PANTHER" id="PTHR23512">
    <property type="entry name" value="MAJOR FACILITATOR SUPERFAMILY DOMAIN-CONTAINING PROTEIN 1"/>
    <property type="match status" value="1"/>
</dbReference>
<comment type="catalytic activity">
    <reaction evidence="8">
        <text>L-lysyl-L-alanine(out) = L-lysyl-L-alanine(in)</text>
        <dbReference type="Rhea" id="RHEA:79399"/>
        <dbReference type="ChEBI" id="CHEBI:229954"/>
    </reaction>
</comment>
<comment type="caution">
    <text evidence="27">The sequence shown here is derived from an EMBL/GenBank/DDBJ whole genome shotgun (WGS) entry which is preliminary data.</text>
</comment>
<comment type="catalytic activity">
    <reaction evidence="18">
        <text>L-histidyl-L-alpha-amino acid(out) = L-histidyl-L-alpha-amino acid(in)</text>
        <dbReference type="Rhea" id="RHEA:79379"/>
        <dbReference type="ChEBI" id="CHEBI:229964"/>
    </reaction>
</comment>
<comment type="catalytic activity">
    <reaction evidence="9">
        <text>L-histidyl-glycine(out) = L-histidyl-glycine(in)</text>
        <dbReference type="Rhea" id="RHEA:79395"/>
        <dbReference type="ChEBI" id="CHEBI:229957"/>
    </reaction>
</comment>
<comment type="similarity">
    <text evidence="2">Belongs to the major facilitator superfamily.</text>
</comment>
<gene>
    <name evidence="27" type="ORF">CCR75_000733</name>
</gene>
<comment type="subunit">
    <text evidence="24">Homodimer. Interacts with lysosomal protein GLMP (via lumenal domain); the interaction starts while both proteins are still in the endoplasmic reticulum and is required for stabilization of MFSD1 in lysosomes but has no direct effect on its targeting to lysosomes or transporter activity.</text>
</comment>
<feature type="transmembrane region" description="Helical" evidence="25">
    <location>
        <begin position="383"/>
        <end position="404"/>
    </location>
</feature>
<dbReference type="PROSITE" id="PS50850">
    <property type="entry name" value="MFS"/>
    <property type="match status" value="1"/>
</dbReference>
<organism evidence="27 28">
    <name type="scientific">Bremia lactucae</name>
    <name type="common">Lettuce downy mildew</name>
    <dbReference type="NCBI Taxonomy" id="4779"/>
    <lineage>
        <taxon>Eukaryota</taxon>
        <taxon>Sar</taxon>
        <taxon>Stramenopiles</taxon>
        <taxon>Oomycota</taxon>
        <taxon>Peronosporomycetes</taxon>
        <taxon>Peronosporales</taxon>
        <taxon>Peronosporaceae</taxon>
        <taxon>Bremia</taxon>
    </lineage>
</organism>
<dbReference type="EMBL" id="SHOA02000013">
    <property type="protein sequence ID" value="TDH67223.1"/>
    <property type="molecule type" value="Genomic_DNA"/>
</dbReference>
<reference evidence="27 28" key="1">
    <citation type="journal article" date="2021" name="Genome Biol.">
        <title>AFLAP: assembly-free linkage analysis pipeline using k-mers from genome sequencing data.</title>
        <authorList>
            <person name="Fletcher K."/>
            <person name="Zhang L."/>
            <person name="Gil J."/>
            <person name="Han R."/>
            <person name="Cavanaugh K."/>
            <person name="Michelmore R."/>
        </authorList>
    </citation>
    <scope>NUCLEOTIDE SEQUENCE [LARGE SCALE GENOMIC DNA]</scope>
    <source>
        <strain evidence="27 28">SF5</strain>
    </source>
</reference>
<evidence type="ECO:0000256" key="8">
    <source>
        <dbReference type="ARBA" id="ARBA00044876"/>
    </source>
</evidence>
<evidence type="ECO:0000256" key="10">
    <source>
        <dbReference type="ARBA" id="ARBA00044881"/>
    </source>
</evidence>
<name>A0A976FIF8_BRELC</name>
<dbReference type="SUPFAM" id="SSF103473">
    <property type="entry name" value="MFS general substrate transporter"/>
    <property type="match status" value="2"/>
</dbReference>
<comment type="catalytic activity">
    <reaction evidence="12">
        <text>L-lysyl-L-alpha-amino acid(out) = L-lysyl-L-alpha-amino acid(in)</text>
        <dbReference type="Rhea" id="RHEA:79387"/>
        <dbReference type="ChEBI" id="CHEBI:229965"/>
    </reaction>
</comment>
<evidence type="ECO:0000313" key="27">
    <source>
        <dbReference type="EMBL" id="TDH67223.1"/>
    </source>
</evidence>
<keyword evidence="6 25" id="KW-0472">Membrane</keyword>
<evidence type="ECO:0000256" key="6">
    <source>
        <dbReference type="ARBA" id="ARBA00023136"/>
    </source>
</evidence>
<dbReference type="RefSeq" id="XP_067816722.1">
    <property type="nucleotide sequence ID" value="XM_067958839.1"/>
</dbReference>
<evidence type="ECO:0000256" key="4">
    <source>
        <dbReference type="ARBA" id="ARBA00022692"/>
    </source>
</evidence>
<evidence type="ECO:0000256" key="21">
    <source>
        <dbReference type="ARBA" id="ARBA00044985"/>
    </source>
</evidence>
<comment type="catalytic activity">
    <reaction evidence="15">
        <text>L-arginyl-L-alpha-amino acid(out) = L-arginyl-L-alpha-amino acid(in)</text>
        <dbReference type="Rhea" id="RHEA:79371"/>
        <dbReference type="ChEBI" id="CHEBI:84315"/>
    </reaction>
</comment>
<dbReference type="InterPro" id="IPR036259">
    <property type="entry name" value="MFS_trans_sf"/>
</dbReference>
<evidence type="ECO:0000256" key="12">
    <source>
        <dbReference type="ARBA" id="ARBA00044891"/>
    </source>
</evidence>
<comment type="catalytic activity">
    <reaction evidence="20">
        <text>L-lysyl-glycine(out) = L-lysyl-glycine(in)</text>
        <dbReference type="Rhea" id="RHEA:79407"/>
        <dbReference type="ChEBI" id="CHEBI:191202"/>
    </reaction>
</comment>
<evidence type="ECO:0000256" key="2">
    <source>
        <dbReference type="ARBA" id="ARBA00008335"/>
    </source>
</evidence>
<evidence type="ECO:0000256" key="25">
    <source>
        <dbReference type="SAM" id="Phobius"/>
    </source>
</evidence>
<evidence type="ECO:0000256" key="24">
    <source>
        <dbReference type="ARBA" id="ARBA00046376"/>
    </source>
</evidence>
<evidence type="ECO:0000256" key="23">
    <source>
        <dbReference type="ARBA" id="ARBA00045709"/>
    </source>
</evidence>
<comment type="catalytic activity">
    <reaction evidence="14">
        <text>L-aspartyl-L-lysine(out) = L-aspartyl-L-lysine(in)</text>
        <dbReference type="Rhea" id="RHEA:79411"/>
        <dbReference type="ChEBI" id="CHEBI:229953"/>
    </reaction>
</comment>
<feature type="transmembrane region" description="Helical" evidence="25">
    <location>
        <begin position="231"/>
        <end position="249"/>
    </location>
</feature>
<dbReference type="Pfam" id="PF07690">
    <property type="entry name" value="MFS_1"/>
    <property type="match status" value="2"/>
</dbReference>
<proteinExistence type="inferred from homology"/>
<evidence type="ECO:0000256" key="5">
    <source>
        <dbReference type="ARBA" id="ARBA00022989"/>
    </source>
</evidence>
<feature type="transmembrane region" description="Helical" evidence="25">
    <location>
        <begin position="411"/>
        <end position="433"/>
    </location>
</feature>
<evidence type="ECO:0000256" key="15">
    <source>
        <dbReference type="ARBA" id="ARBA00044899"/>
    </source>
</evidence>
<feature type="transmembrane region" description="Helical" evidence="25">
    <location>
        <begin position="445"/>
        <end position="466"/>
    </location>
</feature>
<dbReference type="InterPro" id="IPR020846">
    <property type="entry name" value="MFS_dom"/>
</dbReference>
<evidence type="ECO:0000256" key="1">
    <source>
        <dbReference type="ARBA" id="ARBA00004155"/>
    </source>
</evidence>
<feature type="transmembrane region" description="Helical" evidence="25">
    <location>
        <begin position="83"/>
        <end position="108"/>
    </location>
</feature>
<dbReference type="Gene3D" id="1.20.1250.20">
    <property type="entry name" value="MFS general substrate transporter like domains"/>
    <property type="match status" value="2"/>
</dbReference>
<evidence type="ECO:0000256" key="20">
    <source>
        <dbReference type="ARBA" id="ARBA00044924"/>
    </source>
</evidence>
<keyword evidence="28" id="KW-1185">Reference proteome</keyword>
<evidence type="ECO:0000256" key="9">
    <source>
        <dbReference type="ARBA" id="ARBA00044878"/>
    </source>
</evidence>
<dbReference type="Proteomes" id="UP000294530">
    <property type="component" value="Unassembled WGS sequence"/>
</dbReference>
<comment type="catalytic activity">
    <reaction evidence="10">
        <text>L-alpha-aminoacyl-L-arginine(out) = L-alpha-aminoacyl-L-arginine(in)</text>
        <dbReference type="Rhea" id="RHEA:79367"/>
        <dbReference type="ChEBI" id="CHEBI:229968"/>
    </reaction>
</comment>
<evidence type="ECO:0000256" key="22">
    <source>
        <dbReference type="ARBA" id="ARBA00045018"/>
    </source>
</evidence>